<keyword evidence="3 7" id="KW-0479">Metal-binding</keyword>
<dbReference type="PANTHER" id="PTHR47870">
    <property type="entry name" value="CYTOCHROME C-TYPE BIOGENESIS PROTEIN CCMH"/>
    <property type="match status" value="1"/>
</dbReference>
<feature type="region of interest" description="Disordered" evidence="8">
    <location>
        <begin position="136"/>
        <end position="159"/>
    </location>
</feature>
<comment type="similarity">
    <text evidence="1 7">Belongs to the CcmH/CycL/Ccl2/NrfF family.</text>
</comment>
<comment type="function">
    <text evidence="7">Possible subunit of a heme lyase.</text>
</comment>
<dbReference type="Gene3D" id="1.10.8.640">
    <property type="entry name" value="Cytochrome C biogenesis protein"/>
    <property type="match status" value="1"/>
</dbReference>
<dbReference type="InterPro" id="IPR005616">
    <property type="entry name" value="CcmH/CycL/Ccl2/NrfF_N"/>
</dbReference>
<dbReference type="GO" id="GO:0017004">
    <property type="term" value="P:cytochrome complex assembly"/>
    <property type="evidence" value="ECO:0007669"/>
    <property type="project" value="UniProtKB-KW"/>
</dbReference>
<evidence type="ECO:0000256" key="8">
    <source>
        <dbReference type="SAM" id="MobiDB-lite"/>
    </source>
</evidence>
<feature type="chain" id="PRO_5011328285" description="Cytochrome c-type biogenesis protein" evidence="7">
    <location>
        <begin position="24"/>
        <end position="159"/>
    </location>
</feature>
<dbReference type="EMBL" id="FOFO01000014">
    <property type="protein sequence ID" value="SEQ01927.1"/>
    <property type="molecule type" value="Genomic_DNA"/>
</dbReference>
<dbReference type="CDD" id="cd16378">
    <property type="entry name" value="CcmH_N"/>
    <property type="match status" value="1"/>
</dbReference>
<dbReference type="InterPro" id="IPR038297">
    <property type="entry name" value="CcmH/CycL/NrfF/Ccl2_sf"/>
</dbReference>
<dbReference type="FunFam" id="1.10.8.640:FF:000001">
    <property type="entry name" value="Cytochrome c-type biogenesis protein"/>
    <property type="match status" value="1"/>
</dbReference>
<keyword evidence="6 7" id="KW-0408">Iron</keyword>
<evidence type="ECO:0000256" key="3">
    <source>
        <dbReference type="ARBA" id="ARBA00022723"/>
    </source>
</evidence>
<protein>
    <recommendedName>
        <fullName evidence="7">Cytochrome c-type biogenesis protein</fullName>
    </recommendedName>
</protein>
<dbReference type="PANTHER" id="PTHR47870:SF1">
    <property type="entry name" value="CYTOCHROME C-TYPE BIOGENESIS PROTEIN CCMH"/>
    <property type="match status" value="1"/>
</dbReference>
<organism evidence="10 11">
    <name type="scientific">Ectothiorhodospira magna</name>
    <dbReference type="NCBI Taxonomy" id="867345"/>
    <lineage>
        <taxon>Bacteria</taxon>
        <taxon>Pseudomonadati</taxon>
        <taxon>Pseudomonadota</taxon>
        <taxon>Gammaproteobacteria</taxon>
        <taxon>Chromatiales</taxon>
        <taxon>Ectothiorhodospiraceae</taxon>
        <taxon>Ectothiorhodospira</taxon>
    </lineage>
</organism>
<feature type="transmembrane region" description="Helical" evidence="7">
    <location>
        <begin position="108"/>
        <end position="129"/>
    </location>
</feature>
<dbReference type="Pfam" id="PF03918">
    <property type="entry name" value="CcmH"/>
    <property type="match status" value="1"/>
</dbReference>
<feature type="compositionally biased region" description="Basic and acidic residues" evidence="8">
    <location>
        <begin position="136"/>
        <end position="153"/>
    </location>
</feature>
<dbReference type="Proteomes" id="UP000199496">
    <property type="component" value="Unassembled WGS sequence"/>
</dbReference>
<evidence type="ECO:0000256" key="4">
    <source>
        <dbReference type="ARBA" id="ARBA00022729"/>
    </source>
</evidence>
<dbReference type="GO" id="GO:0005886">
    <property type="term" value="C:plasma membrane"/>
    <property type="evidence" value="ECO:0007669"/>
    <property type="project" value="TreeGrafter"/>
</dbReference>
<evidence type="ECO:0000256" key="1">
    <source>
        <dbReference type="ARBA" id="ARBA00010342"/>
    </source>
</evidence>
<name>A0A1H9CLK5_9GAMM</name>
<feature type="domain" description="CcmH/CycL/Ccl2/NrfF N-terminal" evidence="9">
    <location>
        <begin position="13"/>
        <end position="153"/>
    </location>
</feature>
<sequence length="159" mass="17764">MKSLTSLLTLVILGLSLAGPTLAGGVDPTDFDDPVLEQRYRAMLHELRCTVCQNQSLADSDAGLARDLRRELRDQLRAGATDEQIIDYMVARYGQFVLYRPPLSAATFLLWTGPFILLLIGLVALYLTARKSRQRDEQPMADADARERARRLLNEGNDS</sequence>
<keyword evidence="7" id="KW-0812">Transmembrane</keyword>
<evidence type="ECO:0000259" key="9">
    <source>
        <dbReference type="Pfam" id="PF03918"/>
    </source>
</evidence>
<evidence type="ECO:0000313" key="10">
    <source>
        <dbReference type="EMBL" id="SEQ01927.1"/>
    </source>
</evidence>
<keyword evidence="2 7" id="KW-0349">Heme</keyword>
<evidence type="ECO:0000256" key="7">
    <source>
        <dbReference type="RuleBase" id="RU364112"/>
    </source>
</evidence>
<dbReference type="RefSeq" id="WP_090206487.1">
    <property type="nucleotide sequence ID" value="NZ_FOFO01000014.1"/>
</dbReference>
<dbReference type="AlphaFoldDB" id="A0A1H9CLK5"/>
<keyword evidence="11" id="KW-1185">Reference proteome</keyword>
<dbReference type="GO" id="GO:0046872">
    <property type="term" value="F:metal ion binding"/>
    <property type="evidence" value="ECO:0007669"/>
    <property type="project" value="UniProtKB-KW"/>
</dbReference>
<evidence type="ECO:0000256" key="5">
    <source>
        <dbReference type="ARBA" id="ARBA00022748"/>
    </source>
</evidence>
<dbReference type="STRING" id="867345.SAMN05421693_11444"/>
<keyword evidence="7" id="KW-1133">Transmembrane helix</keyword>
<keyword evidence="5" id="KW-0201">Cytochrome c-type biogenesis</keyword>
<evidence type="ECO:0000313" key="11">
    <source>
        <dbReference type="Proteomes" id="UP000199496"/>
    </source>
</evidence>
<evidence type="ECO:0000256" key="6">
    <source>
        <dbReference type="ARBA" id="ARBA00023004"/>
    </source>
</evidence>
<feature type="signal peptide" evidence="7">
    <location>
        <begin position="1"/>
        <end position="23"/>
    </location>
</feature>
<dbReference type="OrthoDB" id="9804975at2"/>
<reference evidence="10 11" key="1">
    <citation type="submission" date="2016-10" db="EMBL/GenBank/DDBJ databases">
        <authorList>
            <person name="de Groot N.N."/>
        </authorList>
    </citation>
    <scope>NUCLEOTIDE SEQUENCE [LARGE SCALE GENOMIC DNA]</scope>
    <source>
        <strain evidence="10 11">B7-7</strain>
    </source>
</reference>
<evidence type="ECO:0000256" key="2">
    <source>
        <dbReference type="ARBA" id="ARBA00022617"/>
    </source>
</evidence>
<keyword evidence="7" id="KW-0472">Membrane</keyword>
<gene>
    <name evidence="10" type="ORF">SAMN05421693_11444</name>
</gene>
<keyword evidence="4 7" id="KW-0732">Signal</keyword>
<proteinExistence type="inferred from homology"/>
<accession>A0A1H9CLK5</accession>
<dbReference type="InterPro" id="IPR051263">
    <property type="entry name" value="C-type_cytochrome_biogenesis"/>
</dbReference>